<keyword evidence="1" id="KW-0812">Transmembrane</keyword>
<protein>
    <submittedName>
        <fullName evidence="2">Uncharacterized protein</fullName>
    </submittedName>
</protein>
<keyword evidence="1" id="KW-0472">Membrane</keyword>
<keyword evidence="1" id="KW-1133">Transmembrane helix</keyword>
<dbReference type="RefSeq" id="WP_187819299.1">
    <property type="nucleotide sequence ID" value="NZ_JACTVJ010000030.1"/>
</dbReference>
<evidence type="ECO:0000313" key="3">
    <source>
        <dbReference type="Proteomes" id="UP000642284"/>
    </source>
</evidence>
<gene>
    <name evidence="2" type="ORF">H9Y04_40720</name>
</gene>
<reference evidence="2 3" key="1">
    <citation type="submission" date="2020-08" db="EMBL/GenBank/DDBJ databases">
        <title>Genemic of Streptomyces polyaspartic.</title>
        <authorList>
            <person name="Liu W."/>
        </authorList>
    </citation>
    <scope>NUCLEOTIDE SEQUENCE [LARGE SCALE GENOMIC DNA]</scope>
    <source>
        <strain evidence="2 3">TRM66268-LWL</strain>
    </source>
</reference>
<sequence length="60" mass="6165">MATPKSSRTLIAVLIAILAGAEVALITSDVDNTIRYGVGAAILIALIASVAQLSRARSTR</sequence>
<accession>A0ABR7SWI5</accession>
<dbReference type="Proteomes" id="UP000642284">
    <property type="component" value="Unassembled WGS sequence"/>
</dbReference>
<comment type="caution">
    <text evidence="2">The sequence shown here is derived from an EMBL/GenBank/DDBJ whole genome shotgun (WGS) entry which is preliminary data.</text>
</comment>
<evidence type="ECO:0000256" key="1">
    <source>
        <dbReference type="SAM" id="Phobius"/>
    </source>
</evidence>
<proteinExistence type="predicted"/>
<organism evidence="2 3">
    <name type="scientific">Streptomyces polyasparticus</name>
    <dbReference type="NCBI Taxonomy" id="2767826"/>
    <lineage>
        <taxon>Bacteria</taxon>
        <taxon>Bacillati</taxon>
        <taxon>Actinomycetota</taxon>
        <taxon>Actinomycetes</taxon>
        <taxon>Kitasatosporales</taxon>
        <taxon>Streptomycetaceae</taxon>
        <taxon>Streptomyces</taxon>
    </lineage>
</organism>
<dbReference type="EMBL" id="JACTVJ010000030">
    <property type="protein sequence ID" value="MBC9718871.1"/>
    <property type="molecule type" value="Genomic_DNA"/>
</dbReference>
<evidence type="ECO:0000313" key="2">
    <source>
        <dbReference type="EMBL" id="MBC9718871.1"/>
    </source>
</evidence>
<keyword evidence="3" id="KW-1185">Reference proteome</keyword>
<feature type="transmembrane region" description="Helical" evidence="1">
    <location>
        <begin position="34"/>
        <end position="53"/>
    </location>
</feature>
<name>A0ABR7SWI5_9ACTN</name>